<sequence length="199" mass="22479">MKSFLAIIVFVALCLQTAQAFPIHFNNKQQTTKHQQQKTMCFSSKGDDSSEEKDFEVQTWNPLRLAVLKLGMTEPAWTSSFNYQKKKGVFSCAYCGNELFDSESKYDSGSGWPSFWRSKQEGAIGYKMEFGNRLECRCNKCGGHLGHVFLDGPKQTDVPSSLLQTSPASDPRSQRENGRLPRFCVNGASLRLKEEVQEQ</sequence>
<feature type="signal peptide" evidence="6">
    <location>
        <begin position="1"/>
        <end position="20"/>
    </location>
</feature>
<evidence type="ECO:0000256" key="6">
    <source>
        <dbReference type="SAM" id="SignalP"/>
    </source>
</evidence>
<dbReference type="SUPFAM" id="SSF51316">
    <property type="entry name" value="Mss4-like"/>
    <property type="match status" value="1"/>
</dbReference>
<dbReference type="PANTHER" id="PTHR10173">
    <property type="entry name" value="METHIONINE SULFOXIDE REDUCTASE"/>
    <property type="match status" value="1"/>
</dbReference>
<dbReference type="EMBL" id="CAKOGP040001869">
    <property type="protein sequence ID" value="CAJ1954526.1"/>
    <property type="molecule type" value="Genomic_DNA"/>
</dbReference>
<name>A0AAD2FWB5_9STRA</name>
<dbReference type="PROSITE" id="PS51790">
    <property type="entry name" value="MSRB"/>
    <property type="match status" value="1"/>
</dbReference>
<accession>A0AAD2FWB5</accession>
<dbReference type="InterPro" id="IPR002579">
    <property type="entry name" value="Met_Sox_Rdtase_MsrB_dom"/>
</dbReference>
<evidence type="ECO:0000256" key="5">
    <source>
        <dbReference type="SAM" id="MobiDB-lite"/>
    </source>
</evidence>
<comment type="catalytic activity">
    <reaction evidence="4">
        <text>L-methionyl-[protein] + [thioredoxin]-disulfide + H2O = L-methionyl-(R)-S-oxide-[protein] + [thioredoxin]-dithiol</text>
        <dbReference type="Rhea" id="RHEA:24164"/>
        <dbReference type="Rhea" id="RHEA-COMP:10698"/>
        <dbReference type="Rhea" id="RHEA-COMP:10700"/>
        <dbReference type="Rhea" id="RHEA-COMP:12313"/>
        <dbReference type="Rhea" id="RHEA-COMP:12314"/>
        <dbReference type="ChEBI" id="CHEBI:15377"/>
        <dbReference type="ChEBI" id="CHEBI:16044"/>
        <dbReference type="ChEBI" id="CHEBI:29950"/>
        <dbReference type="ChEBI" id="CHEBI:45764"/>
        <dbReference type="ChEBI" id="CHEBI:50058"/>
        <dbReference type="EC" id="1.8.4.12"/>
    </reaction>
</comment>
<dbReference type="AlphaFoldDB" id="A0AAD2FWB5"/>
<feature type="region of interest" description="Disordered" evidence="5">
    <location>
        <begin position="159"/>
        <end position="181"/>
    </location>
</feature>
<proteinExistence type="inferred from homology"/>
<dbReference type="GO" id="GO:0030091">
    <property type="term" value="P:protein repair"/>
    <property type="evidence" value="ECO:0007669"/>
    <property type="project" value="InterPro"/>
</dbReference>
<dbReference type="InterPro" id="IPR028427">
    <property type="entry name" value="Met_Sox_Rdtase_MsrB"/>
</dbReference>
<feature type="compositionally biased region" description="Polar residues" evidence="5">
    <location>
        <begin position="159"/>
        <end position="168"/>
    </location>
</feature>
<evidence type="ECO:0000256" key="1">
    <source>
        <dbReference type="ARBA" id="ARBA00007174"/>
    </source>
</evidence>
<evidence type="ECO:0000256" key="3">
    <source>
        <dbReference type="ARBA" id="ARBA00023002"/>
    </source>
</evidence>
<reference evidence="8" key="1">
    <citation type="submission" date="2023-08" db="EMBL/GenBank/DDBJ databases">
        <authorList>
            <person name="Audoor S."/>
            <person name="Bilcke G."/>
        </authorList>
    </citation>
    <scope>NUCLEOTIDE SEQUENCE</scope>
</reference>
<evidence type="ECO:0000313" key="9">
    <source>
        <dbReference type="Proteomes" id="UP001295423"/>
    </source>
</evidence>
<dbReference type="Gene3D" id="2.170.150.20">
    <property type="entry name" value="Peptide methionine sulfoxide reductase"/>
    <property type="match status" value="1"/>
</dbReference>
<comment type="similarity">
    <text evidence="1">Belongs to the MsrB Met sulfoxide reductase family.</text>
</comment>
<protein>
    <recommendedName>
        <fullName evidence="2">peptide-methionine (R)-S-oxide reductase</fullName>
        <ecNumber evidence="2">1.8.4.12</ecNumber>
    </recommendedName>
</protein>
<evidence type="ECO:0000256" key="2">
    <source>
        <dbReference type="ARBA" id="ARBA00012499"/>
    </source>
</evidence>
<dbReference type="GO" id="GO:0005737">
    <property type="term" value="C:cytoplasm"/>
    <property type="evidence" value="ECO:0007669"/>
    <property type="project" value="TreeGrafter"/>
</dbReference>
<gene>
    <name evidence="8" type="ORF">CYCCA115_LOCUS15119</name>
</gene>
<dbReference type="Pfam" id="PF01641">
    <property type="entry name" value="SelR"/>
    <property type="match status" value="1"/>
</dbReference>
<evidence type="ECO:0000313" key="8">
    <source>
        <dbReference type="EMBL" id="CAJ1954526.1"/>
    </source>
</evidence>
<evidence type="ECO:0000259" key="7">
    <source>
        <dbReference type="PROSITE" id="PS51790"/>
    </source>
</evidence>
<feature type="chain" id="PRO_5042213814" description="peptide-methionine (R)-S-oxide reductase" evidence="6">
    <location>
        <begin position="21"/>
        <end position="199"/>
    </location>
</feature>
<dbReference type="InterPro" id="IPR011057">
    <property type="entry name" value="Mss4-like_sf"/>
</dbReference>
<evidence type="ECO:0000256" key="4">
    <source>
        <dbReference type="ARBA" id="ARBA00048488"/>
    </source>
</evidence>
<keyword evidence="3" id="KW-0560">Oxidoreductase</keyword>
<dbReference type="GO" id="GO:0006979">
    <property type="term" value="P:response to oxidative stress"/>
    <property type="evidence" value="ECO:0007669"/>
    <property type="project" value="InterPro"/>
</dbReference>
<keyword evidence="9" id="KW-1185">Reference proteome</keyword>
<organism evidence="8 9">
    <name type="scientific">Cylindrotheca closterium</name>
    <dbReference type="NCBI Taxonomy" id="2856"/>
    <lineage>
        <taxon>Eukaryota</taxon>
        <taxon>Sar</taxon>
        <taxon>Stramenopiles</taxon>
        <taxon>Ochrophyta</taxon>
        <taxon>Bacillariophyta</taxon>
        <taxon>Bacillariophyceae</taxon>
        <taxon>Bacillariophycidae</taxon>
        <taxon>Bacillariales</taxon>
        <taxon>Bacillariaceae</taxon>
        <taxon>Cylindrotheca</taxon>
    </lineage>
</organism>
<comment type="caution">
    <text evidence="8">The sequence shown here is derived from an EMBL/GenBank/DDBJ whole genome shotgun (WGS) entry which is preliminary data.</text>
</comment>
<dbReference type="PANTHER" id="PTHR10173:SF52">
    <property type="entry name" value="METHIONINE-R-SULFOXIDE REDUCTASE B1"/>
    <property type="match status" value="1"/>
</dbReference>
<dbReference type="Proteomes" id="UP001295423">
    <property type="component" value="Unassembled WGS sequence"/>
</dbReference>
<keyword evidence="6" id="KW-0732">Signal</keyword>
<feature type="domain" description="MsrB" evidence="7">
    <location>
        <begin position="53"/>
        <end position="195"/>
    </location>
</feature>
<dbReference type="GO" id="GO:0033743">
    <property type="term" value="F:peptide-methionine (R)-S-oxide reductase activity"/>
    <property type="evidence" value="ECO:0007669"/>
    <property type="project" value="UniProtKB-EC"/>
</dbReference>
<dbReference type="EC" id="1.8.4.12" evidence="2"/>